<evidence type="ECO:0000256" key="1">
    <source>
        <dbReference type="PIRNR" id="PIRNR037226"/>
    </source>
</evidence>
<keyword evidence="3" id="KW-1185">Reference proteome</keyword>
<dbReference type="PIRSF" id="PIRSF037226">
    <property type="entry name" value="Amidohydrolase_ACY1L2_prd"/>
    <property type="match status" value="1"/>
</dbReference>
<dbReference type="OrthoDB" id="6119954at2759"/>
<dbReference type="Gene3D" id="3.30.70.360">
    <property type="match status" value="1"/>
</dbReference>
<dbReference type="AlphaFoldDB" id="A0A4Y9YYI0"/>
<dbReference type="GO" id="GO:0016805">
    <property type="term" value="F:dipeptidase activity"/>
    <property type="evidence" value="ECO:0007669"/>
    <property type="project" value="InterPro"/>
</dbReference>
<dbReference type="PANTHER" id="PTHR30575:SF0">
    <property type="entry name" value="XAA-ARG DIPEPTIDASE"/>
    <property type="match status" value="1"/>
</dbReference>
<dbReference type="SUPFAM" id="SSF55031">
    <property type="entry name" value="Bacterial exopeptidase dimerisation domain"/>
    <property type="match status" value="1"/>
</dbReference>
<dbReference type="Gene3D" id="3.40.630.10">
    <property type="entry name" value="Zn peptidases"/>
    <property type="match status" value="1"/>
</dbReference>
<evidence type="ECO:0000313" key="3">
    <source>
        <dbReference type="Proteomes" id="UP000298327"/>
    </source>
</evidence>
<dbReference type="InterPro" id="IPR036264">
    <property type="entry name" value="Bact_exopeptidase_dim_dom"/>
</dbReference>
<dbReference type="CDD" id="cd05672">
    <property type="entry name" value="M20_ACY1L2-like"/>
    <property type="match status" value="1"/>
</dbReference>
<dbReference type="InterPro" id="IPR052030">
    <property type="entry name" value="Peptidase_M20/M20A_hydrolases"/>
</dbReference>
<dbReference type="STRING" id="205917.A0A4Y9YYI0"/>
<comment type="caution">
    <text evidence="2">The sequence shown here is derived from an EMBL/GenBank/DDBJ whole genome shotgun (WGS) entry which is preliminary data.</text>
</comment>
<protein>
    <recommendedName>
        <fullName evidence="1">Peptidase M20 domain-containing protein 2</fullName>
    </recommendedName>
</protein>
<reference evidence="2 3" key="1">
    <citation type="submission" date="2019-02" db="EMBL/GenBank/DDBJ databases">
        <title>Genome sequencing of the rare red list fungi Dentipellis fragilis.</title>
        <authorList>
            <person name="Buettner E."/>
            <person name="Kellner H."/>
        </authorList>
    </citation>
    <scope>NUCLEOTIDE SEQUENCE [LARGE SCALE GENOMIC DNA]</scope>
    <source>
        <strain evidence="2 3">DSM 105465</strain>
    </source>
</reference>
<evidence type="ECO:0000313" key="2">
    <source>
        <dbReference type="EMBL" id="TFY66817.1"/>
    </source>
</evidence>
<name>A0A4Y9YYI0_9AGAM</name>
<proteinExistence type="inferred from homology"/>
<gene>
    <name evidence="2" type="ORF">EVG20_g4273</name>
</gene>
<dbReference type="InterPro" id="IPR017144">
    <property type="entry name" value="Xaa-Arg_dipeptidase"/>
</dbReference>
<dbReference type="PANTHER" id="PTHR30575">
    <property type="entry name" value="PEPTIDASE M20"/>
    <property type="match status" value="1"/>
</dbReference>
<dbReference type="FunFam" id="3.30.70.360:FF:000004">
    <property type="entry name" value="Peptidase M20 domain-containing protein 2"/>
    <property type="match status" value="1"/>
</dbReference>
<accession>A0A4Y9YYI0</accession>
<sequence length="456" mass="49090">MHTPVAQGSAELWYSDGSAGPLCEVDKADRDLEIYRPEVFQTIVEEIDRLDDELRALSLDIHEHPELKYEEHHAHDALTAFMEKYQWDIKKHHLLETAWIATFSHGTGGRTLAVNSEMDALPGIGHACGHNLIAIAGVAVALAVKAAMIKHDISGKIDLSRLSSAEEGSAGKVTLLKKGAYDGVDACIMCHPAPGPIHGASLSSTLAVKRIAVEYKGHGAHAALSPWEGTNALDASVAAYNNISLLRQQLKPTHRVHGIFEGKDMAPNIIPDHSNMFWYVRAPAWAEVEVAAPRVKACFEAAALATGCKVVITEPSEPVFDIRQNKALGTMFGDTFRSKFGPIDYVFGINGASSDFPLVCAMPGLHPGFSIPTVPNGGNHTPAFTAAAASPEAHQACLDVSKALALTGVRVLADDDFFSQVQLLPYPCLIVSSRLSGQQVKAAFEEDKERRAKILG</sequence>
<dbReference type="EMBL" id="SEOQ01000216">
    <property type="protein sequence ID" value="TFY66817.1"/>
    <property type="molecule type" value="Genomic_DNA"/>
</dbReference>
<organism evidence="2 3">
    <name type="scientific">Dentipellis fragilis</name>
    <dbReference type="NCBI Taxonomy" id="205917"/>
    <lineage>
        <taxon>Eukaryota</taxon>
        <taxon>Fungi</taxon>
        <taxon>Dikarya</taxon>
        <taxon>Basidiomycota</taxon>
        <taxon>Agaricomycotina</taxon>
        <taxon>Agaricomycetes</taxon>
        <taxon>Russulales</taxon>
        <taxon>Hericiaceae</taxon>
        <taxon>Dentipellis</taxon>
    </lineage>
</organism>
<dbReference type="Proteomes" id="UP000298327">
    <property type="component" value="Unassembled WGS sequence"/>
</dbReference>
<comment type="similarity">
    <text evidence="1">Belongs to the peptidase M20A family.</text>
</comment>
<dbReference type="SUPFAM" id="SSF53187">
    <property type="entry name" value="Zn-dependent exopeptidases"/>
    <property type="match status" value="1"/>
</dbReference>